<feature type="region of interest" description="Disordered" evidence="1">
    <location>
        <begin position="1"/>
        <end position="28"/>
    </location>
</feature>
<dbReference type="Proteomes" id="UP001146120">
    <property type="component" value="Unassembled WGS sequence"/>
</dbReference>
<accession>A0AAV2YUP9</accession>
<reference evidence="2" key="1">
    <citation type="submission" date="2022-11" db="EMBL/GenBank/DDBJ databases">
        <authorList>
            <person name="Morgan W.R."/>
            <person name="Tartar A."/>
        </authorList>
    </citation>
    <scope>NUCLEOTIDE SEQUENCE</scope>
    <source>
        <strain evidence="2">ARSEF 373</strain>
    </source>
</reference>
<sequence>MPTPMEIDGAGDGVDHSKPVTPAKRDYGSTNIESLTNKINQITISQLAKEQQQKKKVKYIDTSKLLNFKRETK</sequence>
<comment type="caution">
    <text evidence="2">The sequence shown here is derived from an EMBL/GenBank/DDBJ whole genome shotgun (WGS) entry which is preliminary data.</text>
</comment>
<proteinExistence type="predicted"/>
<name>A0AAV2YUP9_9STRA</name>
<protein>
    <submittedName>
        <fullName evidence="2">Uncharacterized protein</fullName>
    </submittedName>
</protein>
<dbReference type="AlphaFoldDB" id="A0AAV2YUP9"/>
<evidence type="ECO:0000256" key="1">
    <source>
        <dbReference type="SAM" id="MobiDB-lite"/>
    </source>
</evidence>
<evidence type="ECO:0000313" key="3">
    <source>
        <dbReference type="Proteomes" id="UP001146120"/>
    </source>
</evidence>
<dbReference type="EMBL" id="DAKRPA010000135">
    <property type="protein sequence ID" value="DAZ97421.1"/>
    <property type="molecule type" value="Genomic_DNA"/>
</dbReference>
<organism evidence="2 3">
    <name type="scientific">Lagenidium giganteum</name>
    <dbReference type="NCBI Taxonomy" id="4803"/>
    <lineage>
        <taxon>Eukaryota</taxon>
        <taxon>Sar</taxon>
        <taxon>Stramenopiles</taxon>
        <taxon>Oomycota</taxon>
        <taxon>Peronosporomycetes</taxon>
        <taxon>Pythiales</taxon>
        <taxon>Pythiaceae</taxon>
    </lineage>
</organism>
<keyword evidence="3" id="KW-1185">Reference proteome</keyword>
<reference evidence="2" key="2">
    <citation type="journal article" date="2023" name="Microbiol Resour">
        <title>Decontamination and Annotation of the Draft Genome Sequence of the Oomycete Lagenidium giganteum ARSEF 373.</title>
        <authorList>
            <person name="Morgan W.R."/>
            <person name="Tartar A."/>
        </authorList>
    </citation>
    <scope>NUCLEOTIDE SEQUENCE</scope>
    <source>
        <strain evidence="2">ARSEF 373</strain>
    </source>
</reference>
<gene>
    <name evidence="2" type="ORF">N0F65_009872</name>
</gene>
<evidence type="ECO:0000313" key="2">
    <source>
        <dbReference type="EMBL" id="DAZ97421.1"/>
    </source>
</evidence>
<feature type="compositionally biased region" description="Basic and acidic residues" evidence="1">
    <location>
        <begin position="13"/>
        <end position="27"/>
    </location>
</feature>